<feature type="domain" description="Aldehyde dehydrogenase" evidence="8">
    <location>
        <begin position="19"/>
        <end position="477"/>
    </location>
</feature>
<dbReference type="InterPro" id="IPR015590">
    <property type="entry name" value="Aldehyde_DH_dom"/>
</dbReference>
<dbReference type="GO" id="GO:0006081">
    <property type="term" value="P:aldehyde metabolic process"/>
    <property type="evidence" value="ECO:0007669"/>
    <property type="project" value="InterPro"/>
</dbReference>
<evidence type="ECO:0000313" key="10">
    <source>
        <dbReference type="Proteomes" id="UP000199400"/>
    </source>
</evidence>
<proteinExistence type="inferred from homology"/>
<dbReference type="PANTHER" id="PTHR11699">
    <property type="entry name" value="ALDEHYDE DEHYDROGENASE-RELATED"/>
    <property type="match status" value="1"/>
</dbReference>
<feature type="region of interest" description="Disordered" evidence="7">
    <location>
        <begin position="1"/>
        <end position="25"/>
    </location>
</feature>
<evidence type="ECO:0000256" key="1">
    <source>
        <dbReference type="ARBA" id="ARBA00009986"/>
    </source>
</evidence>
<comment type="similarity">
    <text evidence="1 3 6">Belongs to the aldehyde dehydrogenase family.</text>
</comment>
<evidence type="ECO:0000259" key="8">
    <source>
        <dbReference type="Pfam" id="PF00171"/>
    </source>
</evidence>
<dbReference type="STRING" id="54.SAMN02745121_04427"/>
<dbReference type="Pfam" id="PF00171">
    <property type="entry name" value="Aldedh"/>
    <property type="match status" value="1"/>
</dbReference>
<dbReference type="PROSITE" id="PS00687">
    <property type="entry name" value="ALDEHYDE_DEHYDR_GLU"/>
    <property type="match status" value="1"/>
</dbReference>
<dbReference type="InterPro" id="IPR012394">
    <property type="entry name" value="Aldehyde_DH_NAD(P)"/>
</dbReference>
<feature type="active site" evidence="4 5">
    <location>
        <position position="251"/>
    </location>
</feature>
<evidence type="ECO:0000313" key="9">
    <source>
        <dbReference type="EMBL" id="SFE48429.1"/>
    </source>
</evidence>
<dbReference type="InterPro" id="IPR016160">
    <property type="entry name" value="Ald_DH_CS_CYS"/>
</dbReference>
<dbReference type="FunFam" id="3.40.309.10:FF:000009">
    <property type="entry name" value="Aldehyde dehydrogenase A"/>
    <property type="match status" value="1"/>
</dbReference>
<protein>
    <recommendedName>
        <fullName evidence="3">Aldehyde dehydrogenase</fullName>
    </recommendedName>
</protein>
<dbReference type="InterPro" id="IPR016163">
    <property type="entry name" value="Ald_DH_C"/>
</dbReference>
<keyword evidence="2 3" id="KW-0560">Oxidoreductase</keyword>
<dbReference type="GO" id="GO:0016620">
    <property type="term" value="F:oxidoreductase activity, acting on the aldehyde or oxo group of donors, NAD or NADP as acceptor"/>
    <property type="evidence" value="ECO:0007669"/>
    <property type="project" value="InterPro"/>
</dbReference>
<evidence type="ECO:0000256" key="4">
    <source>
        <dbReference type="PIRSR" id="PIRSR036492-1"/>
    </source>
</evidence>
<evidence type="ECO:0000256" key="7">
    <source>
        <dbReference type="SAM" id="MobiDB-lite"/>
    </source>
</evidence>
<dbReference type="Proteomes" id="UP000199400">
    <property type="component" value="Unassembled WGS sequence"/>
</dbReference>
<dbReference type="InterPro" id="IPR016161">
    <property type="entry name" value="Ald_DH/histidinol_DH"/>
</dbReference>
<dbReference type="PIRSF" id="PIRSF036492">
    <property type="entry name" value="ALDH"/>
    <property type="match status" value="1"/>
</dbReference>
<dbReference type="PROSITE" id="PS00070">
    <property type="entry name" value="ALDEHYDE_DEHYDR_CYS"/>
    <property type="match status" value="1"/>
</dbReference>
<name>A0A1I2AXE7_9BACT</name>
<evidence type="ECO:0000256" key="2">
    <source>
        <dbReference type="ARBA" id="ARBA00023002"/>
    </source>
</evidence>
<dbReference type="RefSeq" id="WP_170136298.1">
    <property type="nucleotide sequence ID" value="NZ_FOMX01000014.1"/>
</dbReference>
<organism evidence="9 10">
    <name type="scientific">Nannocystis exedens</name>
    <dbReference type="NCBI Taxonomy" id="54"/>
    <lineage>
        <taxon>Bacteria</taxon>
        <taxon>Pseudomonadati</taxon>
        <taxon>Myxococcota</taxon>
        <taxon>Polyangia</taxon>
        <taxon>Nannocystales</taxon>
        <taxon>Nannocystaceae</taxon>
        <taxon>Nannocystis</taxon>
    </lineage>
</organism>
<keyword evidence="10" id="KW-1185">Reference proteome</keyword>
<dbReference type="Gene3D" id="3.40.309.10">
    <property type="entry name" value="Aldehyde Dehydrogenase, Chain A, domain 2"/>
    <property type="match status" value="1"/>
</dbReference>
<dbReference type="InterPro" id="IPR016162">
    <property type="entry name" value="Ald_DH_N"/>
</dbReference>
<sequence length="540" mass="58073">MATTLRTVPPEPPPPPSVLPCSDPATGQRFGEATVMDRAAVVAVVQRARAAQAAWAATSWAERRAVLSDILRYVVQHQEEICRLAVRDSGKTMVDAAMGEIFPVCEKLRYTIAHGEADLRAERRPSGLLPHKAARVEYLPLGVIGVIAPWNFPFHNFFCPTIPALFAGNAVVVKVSELATWSSLRYVEIFAEVLRRRGHSPDLVQIVTGYGETGSALVTSGVDKIFFTGSPQNGRKVMAAAAETLTPVVLELGGKDPMIICDDADLEQAVSTATFGVFNACGQMCVGAERLYVFAGIYDAFVREVVARAKALRQGPPLQGEVDVGAMTMPRQLQIVQELVDDAVAKGARVLCGGKPRTDLPGNYYPPTVLVDVDHTMRITREEQFGPVMVIMKVDSEAEAVRLANDCPYGLGSSVFTRDPARGERLARAIAAGMTTVNDFGLAYMIQSLPFGGLKISGFGRINGREGLRACCNEKAIVTDRVPVRQGMALYPVRPATLELVTGAVRAIYGAGIGKKARGALQIARSLLSLARGPRSTESP</sequence>
<evidence type="ECO:0000256" key="5">
    <source>
        <dbReference type="PROSITE-ProRule" id="PRU10007"/>
    </source>
</evidence>
<evidence type="ECO:0000256" key="3">
    <source>
        <dbReference type="PIRNR" id="PIRNR036492"/>
    </source>
</evidence>
<dbReference type="InterPro" id="IPR029510">
    <property type="entry name" value="Ald_DH_CS_GLU"/>
</dbReference>
<dbReference type="AlphaFoldDB" id="A0A1I2AXE7"/>
<feature type="active site" evidence="4">
    <location>
        <position position="285"/>
    </location>
</feature>
<feature type="compositionally biased region" description="Pro residues" evidence="7">
    <location>
        <begin position="9"/>
        <end position="18"/>
    </location>
</feature>
<dbReference type="EMBL" id="FOMX01000014">
    <property type="protein sequence ID" value="SFE48429.1"/>
    <property type="molecule type" value="Genomic_DNA"/>
</dbReference>
<reference evidence="10" key="1">
    <citation type="submission" date="2016-10" db="EMBL/GenBank/DDBJ databases">
        <authorList>
            <person name="Varghese N."/>
            <person name="Submissions S."/>
        </authorList>
    </citation>
    <scope>NUCLEOTIDE SEQUENCE [LARGE SCALE GENOMIC DNA]</scope>
    <source>
        <strain evidence="10">ATCC 25963</strain>
    </source>
</reference>
<accession>A0A1I2AXE7</accession>
<gene>
    <name evidence="9" type="ORF">SAMN02745121_04427</name>
</gene>
<evidence type="ECO:0000256" key="6">
    <source>
        <dbReference type="RuleBase" id="RU003345"/>
    </source>
</evidence>
<dbReference type="Gene3D" id="3.40.605.10">
    <property type="entry name" value="Aldehyde Dehydrogenase, Chain A, domain 1"/>
    <property type="match status" value="1"/>
</dbReference>
<dbReference type="SUPFAM" id="SSF53720">
    <property type="entry name" value="ALDH-like"/>
    <property type="match status" value="1"/>
</dbReference>